<reference evidence="1 2" key="1">
    <citation type="submission" date="2019-11" db="EMBL/GenBank/DDBJ databases">
        <title>Novel species isolated from a subtropical stream in China.</title>
        <authorList>
            <person name="Lu H."/>
        </authorList>
    </citation>
    <scope>NUCLEOTIDE SEQUENCE [LARGE SCALE GENOMIC DNA]</scope>
    <source>
        <strain evidence="1 2">FT26W</strain>
    </source>
</reference>
<gene>
    <name evidence="1" type="ORF">GJ698_25080</name>
</gene>
<evidence type="ECO:0000313" key="1">
    <source>
        <dbReference type="EMBL" id="MRW87350.1"/>
    </source>
</evidence>
<dbReference type="RefSeq" id="WP_154360599.1">
    <property type="nucleotide sequence ID" value="NZ_WKJL01000026.1"/>
</dbReference>
<dbReference type="AlphaFoldDB" id="A0A844DFM5"/>
<dbReference type="Proteomes" id="UP000439986">
    <property type="component" value="Unassembled WGS sequence"/>
</dbReference>
<name>A0A844DFM5_9BURK</name>
<keyword evidence="2" id="KW-1185">Reference proteome</keyword>
<sequence length="81" mass="9009">MDAIFTTEYLGWDIVIHCICSEQRYTATAHASLTVQSESGELWIDARTQVVTLANRHFSSSHGCIDALLADVKELIDALKK</sequence>
<dbReference type="EMBL" id="WKJL01000026">
    <property type="protein sequence ID" value="MRW87350.1"/>
    <property type="molecule type" value="Genomic_DNA"/>
</dbReference>
<proteinExistence type="predicted"/>
<evidence type="ECO:0000313" key="2">
    <source>
        <dbReference type="Proteomes" id="UP000439986"/>
    </source>
</evidence>
<organism evidence="1 2">
    <name type="scientific">Duganella aquatilis</name>
    <dbReference type="NCBI Taxonomy" id="2666082"/>
    <lineage>
        <taxon>Bacteria</taxon>
        <taxon>Pseudomonadati</taxon>
        <taxon>Pseudomonadota</taxon>
        <taxon>Betaproteobacteria</taxon>
        <taxon>Burkholderiales</taxon>
        <taxon>Oxalobacteraceae</taxon>
        <taxon>Telluria group</taxon>
        <taxon>Duganella</taxon>
    </lineage>
</organism>
<comment type="caution">
    <text evidence="1">The sequence shown here is derived from an EMBL/GenBank/DDBJ whole genome shotgun (WGS) entry which is preliminary data.</text>
</comment>
<accession>A0A844DFM5</accession>
<protein>
    <submittedName>
        <fullName evidence="1">Uncharacterized protein</fullName>
    </submittedName>
</protein>